<evidence type="ECO:0000259" key="1">
    <source>
        <dbReference type="Pfam" id="PF12697"/>
    </source>
</evidence>
<dbReference type="GO" id="GO:0047372">
    <property type="term" value="F:monoacylglycerol lipase activity"/>
    <property type="evidence" value="ECO:0007669"/>
    <property type="project" value="TreeGrafter"/>
</dbReference>
<proteinExistence type="predicted"/>
<dbReference type="PANTHER" id="PTHR43798">
    <property type="entry name" value="MONOACYLGLYCEROL LIPASE"/>
    <property type="match status" value="1"/>
</dbReference>
<dbReference type="InterPro" id="IPR050266">
    <property type="entry name" value="AB_hydrolase_sf"/>
</dbReference>
<dbReference type="Gene3D" id="3.40.50.1820">
    <property type="entry name" value="alpha/beta hydrolase"/>
    <property type="match status" value="1"/>
</dbReference>
<keyword evidence="2" id="KW-0378">Hydrolase</keyword>
<feature type="domain" description="AB hydrolase-1" evidence="1">
    <location>
        <begin position="17"/>
        <end position="253"/>
    </location>
</feature>
<dbReference type="OrthoDB" id="6117067at2"/>
<dbReference type="PANTHER" id="PTHR43798:SF5">
    <property type="entry name" value="MONOACYLGLYCEROL LIPASE ABHD6"/>
    <property type="match status" value="1"/>
</dbReference>
<protein>
    <submittedName>
        <fullName evidence="2">Alpha/beta hydrolase</fullName>
    </submittedName>
</protein>
<dbReference type="SUPFAM" id="SSF53474">
    <property type="entry name" value="alpha/beta-Hydrolases"/>
    <property type="match status" value="1"/>
</dbReference>
<dbReference type="GO" id="GO:0046464">
    <property type="term" value="P:acylglycerol catabolic process"/>
    <property type="evidence" value="ECO:0007669"/>
    <property type="project" value="TreeGrafter"/>
</dbReference>
<name>A0A4R5LRD6_9GAMM</name>
<reference evidence="2 3" key="1">
    <citation type="submission" date="2019-03" db="EMBL/GenBank/DDBJ databases">
        <title>Seongchinamella monodicae gen. nov., sp. nov., a novel member of the Gammaproteobacteria isolated from a tidal mudflat of beach.</title>
        <authorList>
            <person name="Yang H.G."/>
            <person name="Kang J.W."/>
            <person name="Lee S.D."/>
        </authorList>
    </citation>
    <scope>NUCLEOTIDE SEQUENCE [LARGE SCALE GENOMIC DNA]</scope>
    <source>
        <strain evidence="2 3">GH4-78</strain>
    </source>
</reference>
<dbReference type="Pfam" id="PF12697">
    <property type="entry name" value="Abhydrolase_6"/>
    <property type="match status" value="1"/>
</dbReference>
<comment type="caution">
    <text evidence="2">The sequence shown here is derived from an EMBL/GenBank/DDBJ whole genome shotgun (WGS) entry which is preliminary data.</text>
</comment>
<organism evidence="2 3">
    <name type="scientific">Seongchinamella unica</name>
    <dbReference type="NCBI Taxonomy" id="2547392"/>
    <lineage>
        <taxon>Bacteria</taxon>
        <taxon>Pseudomonadati</taxon>
        <taxon>Pseudomonadota</taxon>
        <taxon>Gammaproteobacteria</taxon>
        <taxon>Cellvibrionales</taxon>
        <taxon>Halieaceae</taxon>
        <taxon>Seongchinamella</taxon>
    </lineage>
</organism>
<dbReference type="InterPro" id="IPR029058">
    <property type="entry name" value="AB_hydrolase_fold"/>
</dbReference>
<evidence type="ECO:0000313" key="2">
    <source>
        <dbReference type="EMBL" id="TDG13438.1"/>
    </source>
</evidence>
<sequence>MHQHRQSDARDRESRPIVAIHGSASSGALWAPLVNAFSPGRTILAPDLRGYGAQDRRCLNRAATLQTRAAPVVKAMTRLDRPVHLIAHSFGASVALQIVKTVPGQVRSLTFYEPVIPALLRDSGQMHDLELVGDLLAVSEVLQGASAGVGMETFVNFWAEPGTWQTLPEEIQRKLSRLAPIVYQDFLEAYHNTSPNTFSQLEFNGPVRLLLGARANRQAIRMAELLAQQYPQASTQTLRDMGHLGPSTHPEQVHSTIVEHIGFIEAGSDFERAQQLVING</sequence>
<dbReference type="RefSeq" id="WP_133211411.1">
    <property type="nucleotide sequence ID" value="NZ_SMSE01000002.1"/>
</dbReference>
<dbReference type="InterPro" id="IPR000073">
    <property type="entry name" value="AB_hydrolase_1"/>
</dbReference>
<evidence type="ECO:0000313" key="3">
    <source>
        <dbReference type="Proteomes" id="UP000295554"/>
    </source>
</evidence>
<accession>A0A4R5LRD6</accession>
<keyword evidence="3" id="KW-1185">Reference proteome</keyword>
<dbReference type="Proteomes" id="UP000295554">
    <property type="component" value="Unassembled WGS sequence"/>
</dbReference>
<dbReference type="GO" id="GO:0016020">
    <property type="term" value="C:membrane"/>
    <property type="evidence" value="ECO:0007669"/>
    <property type="project" value="TreeGrafter"/>
</dbReference>
<dbReference type="EMBL" id="SMSE01000002">
    <property type="protein sequence ID" value="TDG13438.1"/>
    <property type="molecule type" value="Genomic_DNA"/>
</dbReference>
<gene>
    <name evidence="2" type="ORF">E2F43_07820</name>
</gene>
<dbReference type="AlphaFoldDB" id="A0A4R5LRD6"/>